<keyword evidence="9" id="KW-0812">Transmembrane</keyword>
<dbReference type="SMART" id="SM00387">
    <property type="entry name" value="HATPase_c"/>
    <property type="match status" value="1"/>
</dbReference>
<keyword evidence="6" id="KW-0418">Kinase</keyword>
<dbReference type="Gene3D" id="3.30.565.10">
    <property type="entry name" value="Histidine kinase-like ATPase, C-terminal domain"/>
    <property type="match status" value="1"/>
</dbReference>
<feature type="domain" description="Histidine kinase/HSP90-like ATPase" evidence="10">
    <location>
        <begin position="310"/>
        <end position="400"/>
    </location>
</feature>
<name>A0ABN3HSD7_9ACTN</name>
<dbReference type="CDD" id="cd16917">
    <property type="entry name" value="HATPase_UhpB-NarQ-NarX-like"/>
    <property type="match status" value="1"/>
</dbReference>
<dbReference type="InterPro" id="IPR011712">
    <property type="entry name" value="Sig_transdc_His_kin_sub3_dim/P"/>
</dbReference>
<evidence type="ECO:0000256" key="6">
    <source>
        <dbReference type="ARBA" id="ARBA00022777"/>
    </source>
</evidence>
<dbReference type="Gene3D" id="1.20.5.1930">
    <property type="match status" value="1"/>
</dbReference>
<dbReference type="PANTHER" id="PTHR24421">
    <property type="entry name" value="NITRATE/NITRITE SENSOR PROTEIN NARX-RELATED"/>
    <property type="match status" value="1"/>
</dbReference>
<evidence type="ECO:0000313" key="11">
    <source>
        <dbReference type="EMBL" id="GAA2386451.1"/>
    </source>
</evidence>
<evidence type="ECO:0000256" key="3">
    <source>
        <dbReference type="ARBA" id="ARBA00022553"/>
    </source>
</evidence>
<evidence type="ECO:0000256" key="5">
    <source>
        <dbReference type="ARBA" id="ARBA00022741"/>
    </source>
</evidence>
<comment type="catalytic activity">
    <reaction evidence="1">
        <text>ATP + protein L-histidine = ADP + protein N-phospho-L-histidine.</text>
        <dbReference type="EC" id="2.7.13.3"/>
    </reaction>
</comment>
<feature type="transmembrane region" description="Helical" evidence="9">
    <location>
        <begin position="146"/>
        <end position="165"/>
    </location>
</feature>
<reference evidence="11 12" key="1">
    <citation type="journal article" date="2019" name="Int. J. Syst. Evol. Microbiol.">
        <title>The Global Catalogue of Microorganisms (GCM) 10K type strain sequencing project: providing services to taxonomists for standard genome sequencing and annotation.</title>
        <authorList>
            <consortium name="The Broad Institute Genomics Platform"/>
            <consortium name="The Broad Institute Genome Sequencing Center for Infectious Disease"/>
            <person name="Wu L."/>
            <person name="Ma J."/>
        </authorList>
    </citation>
    <scope>NUCLEOTIDE SEQUENCE [LARGE SCALE GENOMIC DNA]</scope>
    <source>
        <strain evidence="11 12">JCM 3272</strain>
    </source>
</reference>
<evidence type="ECO:0000256" key="7">
    <source>
        <dbReference type="ARBA" id="ARBA00022840"/>
    </source>
</evidence>
<keyword evidence="7" id="KW-0067">ATP-binding</keyword>
<organism evidence="11 12">
    <name type="scientific">Dactylosporangium salmoneum</name>
    <dbReference type="NCBI Taxonomy" id="53361"/>
    <lineage>
        <taxon>Bacteria</taxon>
        <taxon>Bacillati</taxon>
        <taxon>Actinomycetota</taxon>
        <taxon>Actinomycetes</taxon>
        <taxon>Micromonosporales</taxon>
        <taxon>Micromonosporaceae</taxon>
        <taxon>Dactylosporangium</taxon>
    </lineage>
</organism>
<keyword evidence="12" id="KW-1185">Reference proteome</keyword>
<keyword evidence="8" id="KW-0902">Two-component regulatory system</keyword>
<evidence type="ECO:0000256" key="4">
    <source>
        <dbReference type="ARBA" id="ARBA00022679"/>
    </source>
</evidence>
<dbReference type="InterPro" id="IPR003594">
    <property type="entry name" value="HATPase_dom"/>
</dbReference>
<proteinExistence type="predicted"/>
<dbReference type="Pfam" id="PF13796">
    <property type="entry name" value="Sensor"/>
    <property type="match status" value="1"/>
</dbReference>
<dbReference type="PANTHER" id="PTHR24421:SF10">
    <property type="entry name" value="NITRATE_NITRITE SENSOR PROTEIN NARQ"/>
    <property type="match status" value="1"/>
</dbReference>
<evidence type="ECO:0000256" key="8">
    <source>
        <dbReference type="ARBA" id="ARBA00023012"/>
    </source>
</evidence>
<dbReference type="InterPro" id="IPR050482">
    <property type="entry name" value="Sensor_HK_TwoCompSys"/>
</dbReference>
<evidence type="ECO:0000256" key="9">
    <source>
        <dbReference type="SAM" id="Phobius"/>
    </source>
</evidence>
<evidence type="ECO:0000259" key="10">
    <source>
        <dbReference type="SMART" id="SM00387"/>
    </source>
</evidence>
<dbReference type="EMBL" id="BAAARV010000102">
    <property type="protein sequence ID" value="GAA2386451.1"/>
    <property type="molecule type" value="Genomic_DNA"/>
</dbReference>
<dbReference type="Pfam" id="PF02518">
    <property type="entry name" value="HATPase_c"/>
    <property type="match status" value="1"/>
</dbReference>
<dbReference type="SUPFAM" id="SSF55874">
    <property type="entry name" value="ATPase domain of HSP90 chaperone/DNA topoisomerase II/histidine kinase"/>
    <property type="match status" value="1"/>
</dbReference>
<evidence type="ECO:0000313" key="12">
    <source>
        <dbReference type="Proteomes" id="UP001501444"/>
    </source>
</evidence>
<feature type="transmembrane region" description="Helical" evidence="9">
    <location>
        <begin position="90"/>
        <end position="114"/>
    </location>
</feature>
<keyword evidence="3" id="KW-0597">Phosphoprotein</keyword>
<dbReference type="EC" id="2.7.13.3" evidence="2"/>
<gene>
    <name evidence="11" type="ORF">GCM10010170_096880</name>
</gene>
<sequence length="400" mass="41894">MTRDLGRLALGAAIGLPAPLLLALVLLSAPATLLGGLGLVLFAAAVWLVRRLAGLQRDRFEVPRPYRSMPSGVLPRARALLQDPATWRDLAWLLSQFALGVAGVAVGFGLWQAALQCLTAPLLRALLPGRTGFDPAVLEFTHRSAALAWLLVPVGVGLVFLAYRAPGLLLETQTRLARALLGPTAKARLSASVEHLTATRAAAVDASAAELRRIERDLHDGAQVRLVALRMNIGLAEHVIDADPDTAKALMAEAKASAGTALAELRDLVRGIHPPVLADRGLAGAVQALALSSAVPVGLDLRLERRLSAPVESAAYFALAESLANAIRHSGAGTIRIIVIDEVHRLTMTVCDDGRGGADAGKGTGLQGIRRRLSAFDGTLRIASPAGGPTTLTMRLPCAS</sequence>
<feature type="transmembrane region" description="Helical" evidence="9">
    <location>
        <begin position="20"/>
        <end position="49"/>
    </location>
</feature>
<evidence type="ECO:0000256" key="1">
    <source>
        <dbReference type="ARBA" id="ARBA00000085"/>
    </source>
</evidence>
<dbReference type="InterPro" id="IPR025828">
    <property type="entry name" value="Put_sensor_dom"/>
</dbReference>
<keyword evidence="9" id="KW-0472">Membrane</keyword>
<keyword evidence="5" id="KW-0547">Nucleotide-binding</keyword>
<dbReference type="InterPro" id="IPR036890">
    <property type="entry name" value="HATPase_C_sf"/>
</dbReference>
<evidence type="ECO:0000256" key="2">
    <source>
        <dbReference type="ARBA" id="ARBA00012438"/>
    </source>
</evidence>
<dbReference type="Proteomes" id="UP001501444">
    <property type="component" value="Unassembled WGS sequence"/>
</dbReference>
<dbReference type="Pfam" id="PF07730">
    <property type="entry name" value="HisKA_3"/>
    <property type="match status" value="1"/>
</dbReference>
<comment type="caution">
    <text evidence="11">The sequence shown here is derived from an EMBL/GenBank/DDBJ whole genome shotgun (WGS) entry which is preliminary data.</text>
</comment>
<accession>A0ABN3HSD7</accession>
<protein>
    <recommendedName>
        <fullName evidence="2">histidine kinase</fullName>
        <ecNumber evidence="2">2.7.13.3</ecNumber>
    </recommendedName>
</protein>
<keyword evidence="9" id="KW-1133">Transmembrane helix</keyword>
<keyword evidence="4" id="KW-0808">Transferase</keyword>